<dbReference type="EMBL" id="JXJX01000001">
    <property type="protein sequence ID" value="PCS08209.1"/>
    <property type="molecule type" value="Genomic_DNA"/>
</dbReference>
<dbReference type="PRINTS" id="PR00040">
    <property type="entry name" value="HTHMERR"/>
</dbReference>
<dbReference type="Gene3D" id="1.10.1660.10">
    <property type="match status" value="1"/>
</dbReference>
<gene>
    <name evidence="6" type="ORF">RU87_GL000032</name>
</gene>
<name>A0A2A5S3Z7_9LACT</name>
<keyword evidence="4" id="KW-0804">Transcription</keyword>
<dbReference type="OrthoDB" id="9811174at2"/>
<dbReference type="PANTHER" id="PTHR30204:SF69">
    <property type="entry name" value="MERR-FAMILY TRANSCRIPTIONAL REGULATOR"/>
    <property type="match status" value="1"/>
</dbReference>
<dbReference type="Proteomes" id="UP000242246">
    <property type="component" value="Unassembled WGS sequence"/>
</dbReference>
<keyword evidence="1" id="KW-0678">Repressor</keyword>
<evidence type="ECO:0000313" key="7">
    <source>
        <dbReference type="Proteomes" id="UP000242246"/>
    </source>
</evidence>
<dbReference type="GO" id="GO:0003700">
    <property type="term" value="F:DNA-binding transcription factor activity"/>
    <property type="evidence" value="ECO:0007669"/>
    <property type="project" value="InterPro"/>
</dbReference>
<evidence type="ECO:0000256" key="4">
    <source>
        <dbReference type="ARBA" id="ARBA00023163"/>
    </source>
</evidence>
<dbReference type="SMART" id="SM00422">
    <property type="entry name" value="HTH_MERR"/>
    <property type="match status" value="1"/>
</dbReference>
<dbReference type="PROSITE" id="PS00552">
    <property type="entry name" value="HTH_MERR_1"/>
    <property type="match status" value="1"/>
</dbReference>
<keyword evidence="2" id="KW-0805">Transcription regulation</keyword>
<evidence type="ECO:0000256" key="3">
    <source>
        <dbReference type="ARBA" id="ARBA00023125"/>
    </source>
</evidence>
<dbReference type="Pfam" id="PF13411">
    <property type="entry name" value="MerR_1"/>
    <property type="match status" value="1"/>
</dbReference>
<evidence type="ECO:0000313" key="6">
    <source>
        <dbReference type="EMBL" id="PCS08209.1"/>
    </source>
</evidence>
<evidence type="ECO:0000259" key="5">
    <source>
        <dbReference type="PROSITE" id="PS50937"/>
    </source>
</evidence>
<evidence type="ECO:0000256" key="2">
    <source>
        <dbReference type="ARBA" id="ARBA00023015"/>
    </source>
</evidence>
<keyword evidence="7" id="KW-1185">Reference proteome</keyword>
<dbReference type="InterPro" id="IPR009061">
    <property type="entry name" value="DNA-bd_dom_put_sf"/>
</dbReference>
<dbReference type="GO" id="GO:0003677">
    <property type="term" value="F:DNA binding"/>
    <property type="evidence" value="ECO:0007669"/>
    <property type="project" value="UniProtKB-KW"/>
</dbReference>
<evidence type="ECO:0000256" key="1">
    <source>
        <dbReference type="ARBA" id="ARBA00022491"/>
    </source>
</evidence>
<protein>
    <submittedName>
        <fullName evidence="6">MerR family transcriptional regulator</fullName>
    </submittedName>
</protein>
<reference evidence="6 7" key="1">
    <citation type="submission" date="2014-12" db="EMBL/GenBank/DDBJ databases">
        <title>Draft genome sequences of 10 type strains of Lactococcus.</title>
        <authorList>
            <person name="Sun Z."/>
            <person name="Zhong Z."/>
            <person name="Liu W."/>
            <person name="Zhang W."/>
            <person name="Zhang H."/>
        </authorList>
    </citation>
    <scope>NUCLEOTIDE SEQUENCE [LARGE SCALE GENOMIC DNA]</scope>
    <source>
        <strain evidence="6 7">DSM 20686</strain>
    </source>
</reference>
<dbReference type="STRING" id="1348632.GCA_001591745_00187"/>
<dbReference type="SUPFAM" id="SSF46955">
    <property type="entry name" value="Putative DNA-binding domain"/>
    <property type="match status" value="1"/>
</dbReference>
<organism evidence="6 7">
    <name type="scientific">Pseudolactococcus plantarum</name>
    <dbReference type="NCBI Taxonomy" id="1365"/>
    <lineage>
        <taxon>Bacteria</taxon>
        <taxon>Bacillati</taxon>
        <taxon>Bacillota</taxon>
        <taxon>Bacilli</taxon>
        <taxon>Lactobacillales</taxon>
        <taxon>Streptococcaceae</taxon>
        <taxon>Pseudolactococcus</taxon>
    </lineage>
</organism>
<comment type="caution">
    <text evidence="6">The sequence shown here is derived from an EMBL/GenBank/DDBJ whole genome shotgun (WGS) entry which is preliminary data.</text>
</comment>
<accession>A0A2A5S3Z7</accession>
<dbReference type="AlphaFoldDB" id="A0A2A5S3Z7"/>
<dbReference type="InterPro" id="IPR047057">
    <property type="entry name" value="MerR_fam"/>
</dbReference>
<dbReference type="PANTHER" id="PTHR30204">
    <property type="entry name" value="REDOX-CYCLING DRUG-SENSING TRANSCRIPTIONAL ACTIVATOR SOXR"/>
    <property type="match status" value="1"/>
</dbReference>
<dbReference type="PROSITE" id="PS50937">
    <property type="entry name" value="HTH_MERR_2"/>
    <property type="match status" value="1"/>
</dbReference>
<dbReference type="RefSeq" id="WP_068159957.1">
    <property type="nucleotide sequence ID" value="NZ_JXJX01000001.1"/>
</dbReference>
<proteinExistence type="predicted"/>
<keyword evidence="3" id="KW-0238">DNA-binding</keyword>
<sequence length="125" mass="14754">MSKTYKIAEIATLTDLSIPTLRYYEALGLLHPDRDSNNYRIFTDDDLRWIAFIKRAKATGMTLSKIVDYSKLREKGDSTVLERINILAEQEMILQIELEKIQAHINFLQNKKQFYTQFLENHKTR</sequence>
<dbReference type="InterPro" id="IPR000551">
    <property type="entry name" value="MerR-type_HTH_dom"/>
</dbReference>
<dbReference type="CDD" id="cd01109">
    <property type="entry name" value="HTH_YyaN"/>
    <property type="match status" value="1"/>
</dbReference>
<feature type="domain" description="HTH merR-type" evidence="5">
    <location>
        <begin position="4"/>
        <end position="72"/>
    </location>
</feature>